<keyword evidence="2" id="KW-1185">Reference proteome</keyword>
<gene>
    <name evidence="1" type="ORF">BABINDRAFT_159001</name>
</gene>
<evidence type="ECO:0000313" key="2">
    <source>
        <dbReference type="Proteomes" id="UP000094336"/>
    </source>
</evidence>
<dbReference type="GeneID" id="30145258"/>
<dbReference type="RefSeq" id="XP_018987726.1">
    <property type="nucleotide sequence ID" value="XM_019127405.1"/>
</dbReference>
<dbReference type="Proteomes" id="UP000094336">
    <property type="component" value="Unassembled WGS sequence"/>
</dbReference>
<dbReference type="EMBL" id="KV454426">
    <property type="protein sequence ID" value="ODQ82398.1"/>
    <property type="molecule type" value="Genomic_DNA"/>
</dbReference>
<dbReference type="AlphaFoldDB" id="A0A1E3QXK8"/>
<organism evidence="1 2">
    <name type="scientific">Babjeviella inositovora NRRL Y-12698</name>
    <dbReference type="NCBI Taxonomy" id="984486"/>
    <lineage>
        <taxon>Eukaryota</taxon>
        <taxon>Fungi</taxon>
        <taxon>Dikarya</taxon>
        <taxon>Ascomycota</taxon>
        <taxon>Saccharomycotina</taxon>
        <taxon>Pichiomycetes</taxon>
        <taxon>Serinales incertae sedis</taxon>
        <taxon>Babjeviella</taxon>
    </lineage>
</organism>
<protein>
    <submittedName>
        <fullName evidence="1">Uncharacterized protein</fullName>
    </submittedName>
</protein>
<sequence>MKEGRQTYLASYAANIGCGNKWMCAIRTPGFTERRGTCAIRSSPLLVTYSGE</sequence>
<proteinExistence type="predicted"/>
<reference evidence="2" key="1">
    <citation type="submission" date="2016-05" db="EMBL/GenBank/DDBJ databases">
        <title>Comparative genomics of biotechnologically important yeasts.</title>
        <authorList>
            <consortium name="DOE Joint Genome Institute"/>
            <person name="Riley R."/>
            <person name="Haridas S."/>
            <person name="Wolfe K.H."/>
            <person name="Lopes M.R."/>
            <person name="Hittinger C.T."/>
            <person name="Goker M."/>
            <person name="Salamov A."/>
            <person name="Wisecaver J."/>
            <person name="Long T.M."/>
            <person name="Aerts A.L."/>
            <person name="Barry K."/>
            <person name="Choi C."/>
            <person name="Clum A."/>
            <person name="Coughlan A.Y."/>
            <person name="Deshpande S."/>
            <person name="Douglass A.P."/>
            <person name="Hanson S.J."/>
            <person name="Klenk H.-P."/>
            <person name="Labutti K."/>
            <person name="Lapidus A."/>
            <person name="Lindquist E."/>
            <person name="Lipzen A."/>
            <person name="Meier-Kolthoff J.P."/>
            <person name="Ohm R.A."/>
            <person name="Otillar R.P."/>
            <person name="Pangilinan J."/>
            <person name="Peng Y."/>
            <person name="Rokas A."/>
            <person name="Rosa C.A."/>
            <person name="Scheuner C."/>
            <person name="Sibirny A.A."/>
            <person name="Slot J.C."/>
            <person name="Stielow J.B."/>
            <person name="Sun H."/>
            <person name="Kurtzman C.P."/>
            <person name="Blackwell M."/>
            <person name="Grigoriev I.V."/>
            <person name="Jeffries T.W."/>
        </authorList>
    </citation>
    <scope>NUCLEOTIDE SEQUENCE [LARGE SCALE GENOMIC DNA]</scope>
    <source>
        <strain evidence="2">NRRL Y-12698</strain>
    </source>
</reference>
<name>A0A1E3QXK8_9ASCO</name>
<accession>A0A1E3QXK8</accession>
<evidence type="ECO:0000313" key="1">
    <source>
        <dbReference type="EMBL" id="ODQ82398.1"/>
    </source>
</evidence>